<name>A0A832WBD8_9EURY</name>
<dbReference type="Pfam" id="PF17393">
    <property type="entry name" value="DUF5402"/>
    <property type="match status" value="1"/>
</dbReference>
<sequence>MSVVNLREEARKLEEELSGLLGRPVRVPVVEVFVRRCGCRGIVLYVKGLTLDDIEVLGELLSDALSRLGDGCPVAELRRIGPEVRSLMLLEACDEHPPDEDPSLLPLR</sequence>
<protein>
    <submittedName>
        <fullName evidence="1">DUF5402 family protein</fullName>
    </submittedName>
</protein>
<dbReference type="RefSeq" id="WP_011019936.1">
    <property type="nucleotide sequence ID" value="NZ_DUJS01000005.1"/>
</dbReference>
<organism evidence="1 2">
    <name type="scientific">Methanopyrus kandleri</name>
    <dbReference type="NCBI Taxonomy" id="2320"/>
    <lineage>
        <taxon>Archaea</taxon>
        <taxon>Methanobacteriati</taxon>
        <taxon>Methanobacteriota</taxon>
        <taxon>Methanomada group</taxon>
        <taxon>Methanopyri</taxon>
        <taxon>Methanopyrales</taxon>
        <taxon>Methanopyraceae</taxon>
        <taxon>Methanopyrus</taxon>
    </lineage>
</organism>
<dbReference type="InterPro" id="IPR020380">
    <property type="entry name" value="Uncharacterised_MJ1658"/>
</dbReference>
<comment type="caution">
    <text evidence="1">The sequence shown here is derived from an EMBL/GenBank/DDBJ whole genome shotgun (WGS) entry which is preliminary data.</text>
</comment>
<dbReference type="EMBL" id="DUJS01000005">
    <property type="protein sequence ID" value="HII71043.1"/>
    <property type="molecule type" value="Genomic_DNA"/>
</dbReference>
<dbReference type="Proteomes" id="UP000619545">
    <property type="component" value="Unassembled WGS sequence"/>
</dbReference>
<reference evidence="1" key="1">
    <citation type="journal article" date="2020" name="bioRxiv">
        <title>A rank-normalized archaeal taxonomy based on genome phylogeny resolves widespread incomplete and uneven classifications.</title>
        <authorList>
            <person name="Rinke C."/>
            <person name="Chuvochina M."/>
            <person name="Mussig A.J."/>
            <person name="Chaumeil P.-A."/>
            <person name="Waite D.W."/>
            <person name="Whitman W.B."/>
            <person name="Parks D.H."/>
            <person name="Hugenholtz P."/>
        </authorList>
    </citation>
    <scope>NUCLEOTIDE SEQUENCE</scope>
    <source>
        <strain evidence="1">UBA8853</strain>
    </source>
</reference>
<evidence type="ECO:0000313" key="1">
    <source>
        <dbReference type="EMBL" id="HII71043.1"/>
    </source>
</evidence>
<evidence type="ECO:0000313" key="2">
    <source>
        <dbReference type="Proteomes" id="UP000619545"/>
    </source>
</evidence>
<proteinExistence type="predicted"/>
<dbReference type="AlphaFoldDB" id="A0A832WBD8"/>
<gene>
    <name evidence="1" type="ORF">HA336_07430</name>
</gene>
<accession>A0A832WBD8</accession>
<dbReference type="GeneID" id="1478163"/>